<dbReference type="PANTHER" id="PTHR19282">
    <property type="entry name" value="TETRASPANIN"/>
    <property type="match status" value="1"/>
</dbReference>
<organism evidence="6">
    <name type="scientific">Riptortus pedestris</name>
    <name type="common">Bean bug</name>
    <dbReference type="NCBI Taxonomy" id="329032"/>
    <lineage>
        <taxon>Eukaryota</taxon>
        <taxon>Metazoa</taxon>
        <taxon>Ecdysozoa</taxon>
        <taxon>Arthropoda</taxon>
        <taxon>Hexapoda</taxon>
        <taxon>Insecta</taxon>
        <taxon>Pterygota</taxon>
        <taxon>Neoptera</taxon>
        <taxon>Paraneoptera</taxon>
        <taxon>Hemiptera</taxon>
        <taxon>Heteroptera</taxon>
        <taxon>Panheteroptera</taxon>
        <taxon>Pentatomomorpha</taxon>
        <taxon>Coreoidea</taxon>
        <taxon>Alydidae</taxon>
        <taxon>Riptortus</taxon>
    </lineage>
</organism>
<keyword evidence="3 5" id="KW-1133">Transmembrane helix</keyword>
<keyword evidence="2 5" id="KW-0812">Transmembrane</keyword>
<dbReference type="SUPFAM" id="SSF48652">
    <property type="entry name" value="Tetraspanin"/>
    <property type="match status" value="1"/>
</dbReference>
<reference evidence="6" key="1">
    <citation type="journal article" date="2013" name="PLoS ONE">
        <title>Gene expression in gut symbiotic organ of stinkbug affected by extracellular bacterial symbiont.</title>
        <authorList>
            <person name="Futahashi R."/>
            <person name="Tanaka K."/>
            <person name="Tanahashi M."/>
            <person name="Nikoh N."/>
            <person name="Kikuchi Y."/>
            <person name="Lee B.L."/>
            <person name="Fukatsu T."/>
        </authorList>
    </citation>
    <scope>NUCLEOTIDE SEQUENCE</scope>
    <source>
        <tissue evidence="6">Midgut</tissue>
    </source>
</reference>
<sequence length="239" mass="26638">MAEKNVVWSLVILIFHVFCALIGIAALGIGVYVYVNSSKYSSGLHNCSIPLIVIGIVVVCLHTCGFWSAHKNGNRRYRIIFAVFIVLLALGLALMAALTYAVKEETIDILRKTVDRNFNNAVKESKEDLMFVEAIQKYGECCGIDGPNFWKEKSLKYPKSCCPPNVNTCSEANVYQIGCKEEAAKVFSVFIDLIIISVLVMAVFEVISAFMVAVFMKKTRIRGFRPVLVYSRANDDVID</sequence>
<feature type="transmembrane region" description="Helical" evidence="5">
    <location>
        <begin position="47"/>
        <end position="67"/>
    </location>
</feature>
<name>R4WP81_RIPPE</name>
<evidence type="ECO:0000256" key="3">
    <source>
        <dbReference type="ARBA" id="ARBA00022989"/>
    </source>
</evidence>
<dbReference type="EMBL" id="AK417471">
    <property type="protein sequence ID" value="BAN20686.1"/>
    <property type="molecule type" value="mRNA"/>
</dbReference>
<comment type="subcellular location">
    <subcellularLocation>
        <location evidence="1">Membrane</location>
        <topology evidence="1">Multi-pass membrane protein</topology>
    </subcellularLocation>
</comment>
<keyword evidence="4 5" id="KW-0472">Membrane</keyword>
<dbReference type="AlphaFoldDB" id="R4WP81"/>
<dbReference type="InterPro" id="IPR018499">
    <property type="entry name" value="Tetraspanin/Peripherin"/>
</dbReference>
<dbReference type="CDD" id="cd03127">
    <property type="entry name" value="tetraspanin_LEL"/>
    <property type="match status" value="1"/>
</dbReference>
<evidence type="ECO:0000256" key="4">
    <source>
        <dbReference type="ARBA" id="ARBA00023136"/>
    </source>
</evidence>
<dbReference type="GO" id="GO:0016020">
    <property type="term" value="C:membrane"/>
    <property type="evidence" value="ECO:0007669"/>
    <property type="project" value="UniProtKB-SubCell"/>
</dbReference>
<dbReference type="InterPro" id="IPR008952">
    <property type="entry name" value="Tetraspanin_EC2_sf"/>
</dbReference>
<proteinExistence type="evidence at transcript level"/>
<accession>R4WP81</accession>
<evidence type="ECO:0000256" key="2">
    <source>
        <dbReference type="ARBA" id="ARBA00022692"/>
    </source>
</evidence>
<feature type="transmembrane region" description="Helical" evidence="5">
    <location>
        <begin position="193"/>
        <end position="215"/>
    </location>
</feature>
<evidence type="ECO:0000313" key="6">
    <source>
        <dbReference type="EMBL" id="BAN20686.1"/>
    </source>
</evidence>
<evidence type="ECO:0000256" key="5">
    <source>
        <dbReference type="SAM" id="Phobius"/>
    </source>
</evidence>
<feature type="transmembrane region" description="Helical" evidence="5">
    <location>
        <begin position="7"/>
        <end position="35"/>
    </location>
</feature>
<evidence type="ECO:0000256" key="1">
    <source>
        <dbReference type="ARBA" id="ARBA00004141"/>
    </source>
</evidence>
<feature type="transmembrane region" description="Helical" evidence="5">
    <location>
        <begin position="79"/>
        <end position="102"/>
    </location>
</feature>
<dbReference type="Pfam" id="PF00335">
    <property type="entry name" value="Tetraspanin"/>
    <property type="match status" value="1"/>
</dbReference>
<dbReference type="Gene3D" id="1.10.1450.10">
    <property type="entry name" value="Tetraspanin"/>
    <property type="match status" value="1"/>
</dbReference>
<protein>
    <submittedName>
        <fullName evidence="6">Unkown protein</fullName>
    </submittedName>
</protein>